<dbReference type="RefSeq" id="WP_018384075.1">
    <property type="nucleotide sequence ID" value="NZ_LLZU01000031.1"/>
</dbReference>
<feature type="transmembrane region" description="Helical" evidence="1">
    <location>
        <begin position="212"/>
        <end position="235"/>
    </location>
</feature>
<keyword evidence="1" id="KW-1133">Transmembrane helix</keyword>
<evidence type="ECO:0008006" key="4">
    <source>
        <dbReference type="Google" id="ProtNLM"/>
    </source>
</evidence>
<comment type="caution">
    <text evidence="2">The sequence shown here is derived from an EMBL/GenBank/DDBJ whole genome shotgun (WGS) entry which is preliminary data.</text>
</comment>
<dbReference type="EMBL" id="LLZU01000031">
    <property type="protein sequence ID" value="KRV48088.1"/>
    <property type="molecule type" value="Genomic_DNA"/>
</dbReference>
<evidence type="ECO:0000313" key="2">
    <source>
        <dbReference type="EMBL" id="KRV48088.1"/>
    </source>
</evidence>
<feature type="transmembrane region" description="Helical" evidence="1">
    <location>
        <begin position="42"/>
        <end position="60"/>
    </location>
</feature>
<evidence type="ECO:0000313" key="3">
    <source>
        <dbReference type="Proteomes" id="UP000050867"/>
    </source>
</evidence>
<dbReference type="STRING" id="76728.AQ490_26470"/>
<proteinExistence type="predicted"/>
<dbReference type="AlphaFoldDB" id="A0A0T6LQ26"/>
<keyword evidence="1" id="KW-0812">Transmembrane</keyword>
<organism evidence="2 3">
    <name type="scientific">Wenjunlia vitaminophila</name>
    <name type="common">Streptomyces vitaminophilus</name>
    <dbReference type="NCBI Taxonomy" id="76728"/>
    <lineage>
        <taxon>Bacteria</taxon>
        <taxon>Bacillati</taxon>
        <taxon>Actinomycetota</taxon>
        <taxon>Actinomycetes</taxon>
        <taxon>Kitasatosporales</taxon>
        <taxon>Streptomycetaceae</taxon>
        <taxon>Wenjunlia</taxon>
    </lineage>
</organism>
<dbReference type="Proteomes" id="UP000050867">
    <property type="component" value="Unassembled WGS sequence"/>
</dbReference>
<feature type="transmembrane region" description="Helical" evidence="1">
    <location>
        <begin position="174"/>
        <end position="192"/>
    </location>
</feature>
<evidence type="ECO:0000256" key="1">
    <source>
        <dbReference type="SAM" id="Phobius"/>
    </source>
</evidence>
<accession>A0A0T6LQ26</accession>
<sequence length="271" mass="27888">MPTHTHAAVDLRAARAALFALVCVVLSAAGHSAASGTPVPVWALVTAWLAVWLLAMCLAGRERSLLTITTCMLGGQLGLHTLFGLAQQDTAGHGGHGRTSELEQMALRLLCSPDRGGYLAAGDHLGGAHPGSPGGLPRGTDAAAVIREAGLDPAAFSSPTPAPVANLCGTLTSAPPMLLSHVIAGLVAAWLLRRGEATLWRLIRLTSRVAEVAAFGLRGALALVRALLNGLLGLVARRPAPVRGDDPPDDTTVLLQHSVIRRGPPGYTLAA</sequence>
<gene>
    <name evidence="2" type="ORF">AQ490_26470</name>
</gene>
<name>A0A0T6LQ26_WENVI</name>
<dbReference type="OrthoDB" id="4350641at2"/>
<reference evidence="2 3" key="1">
    <citation type="submission" date="2015-10" db="EMBL/GenBank/DDBJ databases">
        <title>Draft genome sequence of pyrrolomycin-producing Streptomyces vitaminophilus.</title>
        <authorList>
            <person name="Graham D.E."/>
            <person name="Mahan K.M."/>
            <person name="Klingeman D.M."/>
            <person name="Hettich R.L."/>
            <person name="Parry R.J."/>
        </authorList>
    </citation>
    <scope>NUCLEOTIDE SEQUENCE [LARGE SCALE GENOMIC DNA]</scope>
    <source>
        <strain evidence="2 3">ATCC 31673</strain>
    </source>
</reference>
<dbReference type="eggNOG" id="ENOG502ZKE2">
    <property type="taxonomic scope" value="Bacteria"/>
</dbReference>
<keyword evidence="1" id="KW-0472">Membrane</keyword>
<keyword evidence="3" id="KW-1185">Reference proteome</keyword>
<protein>
    <recommendedName>
        <fullName evidence="4">PE-PGRS family protein</fullName>
    </recommendedName>
</protein>